<dbReference type="EMBL" id="KN837162">
    <property type="protein sequence ID" value="KIJ38184.1"/>
    <property type="molecule type" value="Genomic_DNA"/>
</dbReference>
<sequence length="171" mass="18410">MTRIREPIPIPVRLGYPNPPCHPCLGSAVLLVIPPSPSHPLRTLQTLGPRWVPRPPSCTRPPSAPSTLSVPISPHLSLIFSCPRNLRNVCAPLKTSGSRLSPSLSTPPFSPHAPIKPLLPLPPAPPGKERDLHPFSLSLSLSLYGERDHSKLATVTQLAMATVALIAKRQV</sequence>
<feature type="region of interest" description="Disordered" evidence="1">
    <location>
        <begin position="96"/>
        <end position="131"/>
    </location>
</feature>
<organism evidence="2 3">
    <name type="scientific">Sphaerobolus stellatus (strain SS14)</name>
    <dbReference type="NCBI Taxonomy" id="990650"/>
    <lineage>
        <taxon>Eukaryota</taxon>
        <taxon>Fungi</taxon>
        <taxon>Dikarya</taxon>
        <taxon>Basidiomycota</taxon>
        <taxon>Agaricomycotina</taxon>
        <taxon>Agaricomycetes</taxon>
        <taxon>Phallomycetidae</taxon>
        <taxon>Geastrales</taxon>
        <taxon>Sphaerobolaceae</taxon>
        <taxon>Sphaerobolus</taxon>
    </lineage>
</organism>
<protein>
    <submittedName>
        <fullName evidence="2">Uncharacterized protein</fullName>
    </submittedName>
</protein>
<dbReference type="HOGENOM" id="CLU_1563880_0_0_1"/>
<gene>
    <name evidence="2" type="ORF">M422DRAFT_259089</name>
</gene>
<keyword evidence="3" id="KW-1185">Reference proteome</keyword>
<dbReference type="Proteomes" id="UP000054279">
    <property type="component" value="Unassembled WGS sequence"/>
</dbReference>
<reference evidence="2 3" key="1">
    <citation type="submission" date="2014-06" db="EMBL/GenBank/DDBJ databases">
        <title>Evolutionary Origins and Diversification of the Mycorrhizal Mutualists.</title>
        <authorList>
            <consortium name="DOE Joint Genome Institute"/>
            <consortium name="Mycorrhizal Genomics Consortium"/>
            <person name="Kohler A."/>
            <person name="Kuo A."/>
            <person name="Nagy L.G."/>
            <person name="Floudas D."/>
            <person name="Copeland A."/>
            <person name="Barry K.W."/>
            <person name="Cichocki N."/>
            <person name="Veneault-Fourrey C."/>
            <person name="LaButti K."/>
            <person name="Lindquist E.A."/>
            <person name="Lipzen A."/>
            <person name="Lundell T."/>
            <person name="Morin E."/>
            <person name="Murat C."/>
            <person name="Riley R."/>
            <person name="Ohm R."/>
            <person name="Sun H."/>
            <person name="Tunlid A."/>
            <person name="Henrissat B."/>
            <person name="Grigoriev I.V."/>
            <person name="Hibbett D.S."/>
            <person name="Martin F."/>
        </authorList>
    </citation>
    <scope>NUCLEOTIDE SEQUENCE [LARGE SCALE GENOMIC DNA]</scope>
    <source>
        <strain evidence="2 3">SS14</strain>
    </source>
</reference>
<evidence type="ECO:0000256" key="1">
    <source>
        <dbReference type="SAM" id="MobiDB-lite"/>
    </source>
</evidence>
<name>A0A0C9UTH8_SPHS4</name>
<feature type="compositionally biased region" description="Pro residues" evidence="1">
    <location>
        <begin position="117"/>
        <end position="126"/>
    </location>
</feature>
<accession>A0A0C9UTH8</accession>
<evidence type="ECO:0000313" key="3">
    <source>
        <dbReference type="Proteomes" id="UP000054279"/>
    </source>
</evidence>
<dbReference type="AlphaFoldDB" id="A0A0C9UTH8"/>
<feature type="compositionally biased region" description="Low complexity" evidence="1">
    <location>
        <begin position="96"/>
        <end position="116"/>
    </location>
</feature>
<proteinExistence type="predicted"/>
<evidence type="ECO:0000313" key="2">
    <source>
        <dbReference type="EMBL" id="KIJ38184.1"/>
    </source>
</evidence>